<dbReference type="Gene3D" id="3.40.640.10">
    <property type="entry name" value="Type I PLP-dependent aspartate aminotransferase-like (Major domain)"/>
    <property type="match status" value="1"/>
</dbReference>
<protein>
    <submittedName>
        <fullName evidence="4">Aminotransferase class I/II-fold pyridoxal phosphate-dependent enzyme</fullName>
    </submittedName>
</protein>
<feature type="domain" description="Aminotransferase class I/classII large" evidence="3">
    <location>
        <begin position="54"/>
        <end position="354"/>
    </location>
</feature>
<evidence type="ECO:0000259" key="3">
    <source>
        <dbReference type="Pfam" id="PF00155"/>
    </source>
</evidence>
<sequence length="361" mass="41135">MITDTSEPADHGGNIISIAKKTGKDINDFLDFSSNINELIDPAIYGYSKMVHRIEKCNYFRYYPETDYSDIEDKFARMNGVEADMIAVGAGMTPLIYRSLDISNASRSIVLYPSFSEYERALRSRNIAITPIPSDIVRKNPEILKSYSYDFLFIANPDNPTGTLTDHSTLRKILKLSYDKNATVFLDEAFIEFCTGLESASSMVRGFPNLIIGRTLTKITGYPGLRIGYTISSKKIAYEIKSGLESWSIGQEVLEFCRHLDLTHVIDSIKPLEKEREYMIKKLKEMGLDTVGLPSANYITFRCSKGSRQESLEDFLAQKLIIIRNLKKYRGMDSDTFRISIKSREKNNILLRSLKEYLSMQ</sequence>
<dbReference type="CDD" id="cd00609">
    <property type="entry name" value="AAT_like"/>
    <property type="match status" value="1"/>
</dbReference>
<dbReference type="InterPro" id="IPR015424">
    <property type="entry name" value="PyrdxlP-dep_Trfase"/>
</dbReference>
<name>A0AAX4NGD2_9ARCH</name>
<dbReference type="KEGG" id="omr:OXIME_000958"/>
<evidence type="ECO:0000313" key="5">
    <source>
        <dbReference type="Proteomes" id="UP001451606"/>
    </source>
</evidence>
<comment type="cofactor">
    <cofactor evidence="1">
        <name>pyridoxal 5'-phosphate</name>
        <dbReference type="ChEBI" id="CHEBI:597326"/>
    </cofactor>
</comment>
<organism evidence="4 5">
    <name type="scientific">Oxyplasma meridianum</name>
    <dbReference type="NCBI Taxonomy" id="3073602"/>
    <lineage>
        <taxon>Archaea</taxon>
        <taxon>Methanobacteriati</taxon>
        <taxon>Thermoplasmatota</taxon>
        <taxon>Thermoplasmata</taxon>
        <taxon>Thermoplasmatales</taxon>
        <taxon>Thermoplasmataceae</taxon>
        <taxon>Oxyplasma</taxon>
    </lineage>
</organism>
<dbReference type="RefSeq" id="WP_393970727.1">
    <property type="nucleotide sequence ID" value="NZ_CP133772.1"/>
</dbReference>
<dbReference type="InterPro" id="IPR004839">
    <property type="entry name" value="Aminotransferase_I/II_large"/>
</dbReference>
<gene>
    <name evidence="4" type="ORF">OXIME_000958</name>
</gene>
<dbReference type="Proteomes" id="UP001451606">
    <property type="component" value="Chromosome"/>
</dbReference>
<dbReference type="GeneID" id="95967694"/>
<dbReference type="GO" id="GO:0030170">
    <property type="term" value="F:pyridoxal phosphate binding"/>
    <property type="evidence" value="ECO:0007669"/>
    <property type="project" value="InterPro"/>
</dbReference>
<proteinExistence type="predicted"/>
<evidence type="ECO:0000313" key="4">
    <source>
        <dbReference type="EMBL" id="WYY00388.1"/>
    </source>
</evidence>
<reference evidence="4 5" key="1">
    <citation type="submission" date="2023-09" db="EMBL/GenBank/DDBJ databases">
        <authorList>
            <person name="Golyshina O.V."/>
            <person name="Lunev E.A."/>
            <person name="Bargiela R."/>
            <person name="Gaines M.C."/>
            <person name="Daum B."/>
            <person name="Bale N.J."/>
            <person name="Koenen M."/>
            <person name="Sinninghe Damst J.S."/>
            <person name="Yakimov M."/>
            <person name="Golyshin P.N."/>
        </authorList>
    </citation>
    <scope>NUCLEOTIDE SEQUENCE [LARGE SCALE GENOMIC DNA]</scope>
    <source>
        <strain evidence="4 5">M1</strain>
    </source>
</reference>
<dbReference type="Gene3D" id="3.90.1150.10">
    <property type="entry name" value="Aspartate Aminotransferase, domain 1"/>
    <property type="match status" value="1"/>
</dbReference>
<dbReference type="Pfam" id="PF00155">
    <property type="entry name" value="Aminotran_1_2"/>
    <property type="match status" value="1"/>
</dbReference>
<keyword evidence="5" id="KW-1185">Reference proteome</keyword>
<dbReference type="GO" id="GO:0008483">
    <property type="term" value="F:transaminase activity"/>
    <property type="evidence" value="ECO:0007669"/>
    <property type="project" value="UniProtKB-KW"/>
</dbReference>
<dbReference type="AlphaFoldDB" id="A0AAX4NGD2"/>
<dbReference type="EMBL" id="CP133772">
    <property type="protein sequence ID" value="WYY00388.1"/>
    <property type="molecule type" value="Genomic_DNA"/>
</dbReference>
<accession>A0AAX4NGD2</accession>
<keyword evidence="4" id="KW-0808">Transferase</keyword>
<dbReference type="InterPro" id="IPR015421">
    <property type="entry name" value="PyrdxlP-dep_Trfase_major"/>
</dbReference>
<evidence type="ECO:0000256" key="1">
    <source>
        <dbReference type="ARBA" id="ARBA00001933"/>
    </source>
</evidence>
<dbReference type="PANTHER" id="PTHR42885">
    <property type="entry name" value="HISTIDINOL-PHOSPHATE AMINOTRANSFERASE-RELATED"/>
    <property type="match status" value="1"/>
</dbReference>
<dbReference type="SUPFAM" id="SSF53383">
    <property type="entry name" value="PLP-dependent transferases"/>
    <property type="match status" value="1"/>
</dbReference>
<keyword evidence="4" id="KW-0032">Aminotransferase</keyword>
<evidence type="ECO:0000256" key="2">
    <source>
        <dbReference type="ARBA" id="ARBA00022898"/>
    </source>
</evidence>
<dbReference type="PANTHER" id="PTHR42885:SF1">
    <property type="entry name" value="THREONINE-PHOSPHATE DECARBOXYLASE"/>
    <property type="match status" value="1"/>
</dbReference>
<dbReference type="InterPro" id="IPR015422">
    <property type="entry name" value="PyrdxlP-dep_Trfase_small"/>
</dbReference>
<keyword evidence="2" id="KW-0663">Pyridoxal phosphate</keyword>